<evidence type="ECO:0000313" key="2">
    <source>
        <dbReference type="Proteomes" id="UP000324105"/>
    </source>
</evidence>
<comment type="caution">
    <text evidence="1">The sequence shown here is derived from an EMBL/GenBank/DDBJ whole genome shotgun (WGS) entry which is preliminary data.</text>
</comment>
<dbReference type="InterPro" id="IPR024234">
    <property type="entry name" value="DUF3801"/>
</dbReference>
<reference evidence="1 2" key="1">
    <citation type="submission" date="2019-06" db="EMBL/GenBank/DDBJ databases">
        <title>Genome sequence and analysis of a MDR-Streptococcus sanguis isolated from throat swab of children with scarlet fever from Hangzhou,China.</title>
        <authorList>
            <person name="Huang Y."/>
            <person name="Xie L."/>
            <person name="Liu W."/>
        </authorList>
    </citation>
    <scope>NUCLEOTIDE SEQUENCE [LARGE SCALE GENOMIC DNA]</scope>
    <source>
        <strain evidence="1 2">S28</strain>
    </source>
</reference>
<evidence type="ECO:0000313" key="1">
    <source>
        <dbReference type="EMBL" id="KAA0119571.1"/>
    </source>
</evidence>
<name>A0A5A7ZUT4_STRSA</name>
<proteinExistence type="predicted"/>
<dbReference type="Pfam" id="PF12687">
    <property type="entry name" value="DUF3801"/>
    <property type="match status" value="1"/>
</dbReference>
<organism evidence="1 2">
    <name type="scientific">Streptococcus sanguinis</name>
    <dbReference type="NCBI Taxonomy" id="1305"/>
    <lineage>
        <taxon>Bacteria</taxon>
        <taxon>Bacillati</taxon>
        <taxon>Bacillota</taxon>
        <taxon>Bacilli</taxon>
        <taxon>Lactobacillales</taxon>
        <taxon>Streptococcaceae</taxon>
        <taxon>Streptococcus</taxon>
    </lineage>
</organism>
<dbReference type="EMBL" id="VIBR01000001">
    <property type="protein sequence ID" value="KAA0119571.1"/>
    <property type="molecule type" value="Genomic_DNA"/>
</dbReference>
<dbReference type="AlphaFoldDB" id="A0A5A7ZUT4"/>
<protein>
    <recommendedName>
        <fullName evidence="3">DUF3801 domain-containing protein</fullName>
    </recommendedName>
</protein>
<gene>
    <name evidence="1" type="ORF">FKX92_03275</name>
</gene>
<dbReference type="Proteomes" id="UP000324105">
    <property type="component" value="Unassembled WGS sequence"/>
</dbReference>
<evidence type="ECO:0008006" key="3">
    <source>
        <dbReference type="Google" id="ProtNLM"/>
    </source>
</evidence>
<dbReference type="RefSeq" id="WP_149565519.1">
    <property type="nucleotide sequence ID" value="NZ_VIBR01000001.1"/>
</dbReference>
<accession>A0A5A7ZUT4</accession>
<sequence>MDQERVATKVVDVYKLTGELFLKTMYQMLEGSYQKVKERAESKVFTDKANWNKFMATSETKHFQTFMVSEVNSDRLEEYLKGYEVGFAVKDNKDGTCTIAIDAKNVKALEASFKGVINDLTDPGKAEKLTNNLVKNPKNMNLQEKLAYYKQQVKVEIQAKSVEKAVIPKKTLAKDDRGL</sequence>